<sequence>MKKTNDIRLSEKCRLCLEKIGRRKGSSIMDDNFKQMLENVFTFTISNELHMPILVCLRCFSTVRDFHDFSKIVESNQEVLLQECVQHEDNDSEDTANEVLGIESVNTKNSMVSPTQTTIFLKQDCTDVLLELKNEAGSTSEAETTDEIDVSQDDTTDGREKRNTVGKDKPESEQELHENDRIIQEYFTMSCELCPHGSVRQFDRFLSLQNHYRKEHQCRGYVRCCGKQFFRRFRAMEHIASHRGMIRCVLCDKQFKSKSYLLNHTATVHREVQENRPYACDVCQRTFQTEKQLDKHRPNHETTECKLCGKRVQARYIKKHVSEIHEGARKWYMCDLCGKNYSSRMVLGKHIRQQHEGEDTIEKVQCTYCGKQLNGKYNLQKHIRCMHLEPGNVYRCDVCAHESPNSIALENHKKRVHAGENFTCEECGKRFKRKIYLKEHMAAFHTLKPLYSCEYCSATFNSKANYYNHRKTRHPDEWRALKDEKGESEGRSREELSSI</sequence>
<evidence type="ECO:0000256" key="5">
    <source>
        <dbReference type="PROSITE-ProRule" id="PRU00042"/>
    </source>
</evidence>
<dbReference type="EMBL" id="AXCN02000940">
    <property type="status" value="NOT_ANNOTATED_CDS"/>
    <property type="molecule type" value="Genomic_DNA"/>
</dbReference>
<evidence type="ECO:0008006" key="12">
    <source>
        <dbReference type="Google" id="ProtNLM"/>
    </source>
</evidence>
<dbReference type="InterPro" id="IPR013087">
    <property type="entry name" value="Znf_C2H2_type"/>
</dbReference>
<feature type="compositionally biased region" description="Basic and acidic residues" evidence="7">
    <location>
        <begin position="156"/>
        <end position="176"/>
    </location>
</feature>
<reference evidence="11" key="1">
    <citation type="submission" date="2014-01" db="EMBL/GenBank/DDBJ databases">
        <title>The Genome Sequence of Anopheles farauti FAR1 (V2).</title>
        <authorList>
            <consortium name="The Broad Institute Genomics Platform"/>
            <person name="Neafsey D.E."/>
            <person name="Besansky N."/>
            <person name="Howell P."/>
            <person name="Walton C."/>
            <person name="Young S.K."/>
            <person name="Zeng Q."/>
            <person name="Gargeya S."/>
            <person name="Fitzgerald M."/>
            <person name="Haas B."/>
            <person name="Abouelleil A."/>
            <person name="Allen A.W."/>
            <person name="Alvarado L."/>
            <person name="Arachchi H.M."/>
            <person name="Berlin A.M."/>
            <person name="Chapman S.B."/>
            <person name="Gainer-Dewar J."/>
            <person name="Goldberg J."/>
            <person name="Griggs A."/>
            <person name="Gujja S."/>
            <person name="Hansen M."/>
            <person name="Howarth C."/>
            <person name="Imamovic A."/>
            <person name="Ireland A."/>
            <person name="Larimer J."/>
            <person name="McCowan C."/>
            <person name="Murphy C."/>
            <person name="Pearson M."/>
            <person name="Poon T.W."/>
            <person name="Priest M."/>
            <person name="Roberts A."/>
            <person name="Saif S."/>
            <person name="Shea T."/>
            <person name="Sisk P."/>
            <person name="Sykes S."/>
            <person name="Wortman J."/>
            <person name="Nusbaum C."/>
            <person name="Birren B."/>
        </authorList>
    </citation>
    <scope>NUCLEOTIDE SEQUENCE [LARGE SCALE GENOMIC DNA]</scope>
    <source>
        <strain evidence="11">FAR1</strain>
    </source>
</reference>
<keyword evidence="3 5" id="KW-0863">Zinc-finger</keyword>
<feature type="region of interest" description="Disordered" evidence="7">
    <location>
        <begin position="477"/>
        <end position="499"/>
    </location>
</feature>
<dbReference type="Proteomes" id="UP000075886">
    <property type="component" value="Unassembled WGS sequence"/>
</dbReference>
<dbReference type="GO" id="GO:0003700">
    <property type="term" value="F:DNA-binding transcription factor activity"/>
    <property type="evidence" value="ECO:0007669"/>
    <property type="project" value="InterPro"/>
</dbReference>
<feature type="binding site" evidence="6">
    <location>
        <position position="13"/>
    </location>
    <ligand>
        <name>Zn(2+)</name>
        <dbReference type="ChEBI" id="CHEBI:29105"/>
    </ligand>
</feature>
<feature type="binding site" evidence="6">
    <location>
        <position position="16"/>
    </location>
    <ligand>
        <name>Zn(2+)</name>
        <dbReference type="ChEBI" id="CHEBI:29105"/>
    </ligand>
</feature>
<dbReference type="FunFam" id="3.30.160.60:FF:000100">
    <property type="entry name" value="Zinc finger 45-like"/>
    <property type="match status" value="1"/>
</dbReference>
<evidence type="ECO:0000259" key="9">
    <source>
        <dbReference type="PROSITE" id="PS51915"/>
    </source>
</evidence>
<keyword evidence="11" id="KW-1185">Reference proteome</keyword>
<name>A0A182QTW8_9DIPT</name>
<evidence type="ECO:0000256" key="4">
    <source>
        <dbReference type="ARBA" id="ARBA00022833"/>
    </source>
</evidence>
<dbReference type="EnsemblMetazoa" id="AFAF016774-RA">
    <property type="protein sequence ID" value="AFAF016774-PA"/>
    <property type="gene ID" value="AFAF016774"/>
</dbReference>
<dbReference type="GO" id="GO:0008270">
    <property type="term" value="F:zinc ion binding"/>
    <property type="evidence" value="ECO:0007669"/>
    <property type="project" value="UniProtKB-UniRule"/>
</dbReference>
<feature type="domain" description="ZAD" evidence="9">
    <location>
        <begin position="11"/>
        <end position="83"/>
    </location>
</feature>
<evidence type="ECO:0000256" key="7">
    <source>
        <dbReference type="SAM" id="MobiDB-lite"/>
    </source>
</evidence>
<feature type="compositionally biased region" description="Acidic residues" evidence="7">
    <location>
        <begin position="143"/>
        <end position="155"/>
    </location>
</feature>
<dbReference type="SUPFAM" id="SSF57716">
    <property type="entry name" value="Glucocorticoid receptor-like (DNA-binding domain)"/>
    <property type="match status" value="1"/>
</dbReference>
<dbReference type="PANTHER" id="PTHR23225">
    <property type="entry name" value="ZINC FINGER PROTEIN"/>
    <property type="match status" value="1"/>
</dbReference>
<dbReference type="Pfam" id="PF12874">
    <property type="entry name" value="zf-met"/>
    <property type="match status" value="1"/>
</dbReference>
<feature type="binding site" evidence="6">
    <location>
        <position position="59"/>
    </location>
    <ligand>
        <name>Zn(2+)</name>
        <dbReference type="ChEBI" id="CHEBI:29105"/>
    </ligand>
</feature>
<feature type="binding site" evidence="6">
    <location>
        <position position="56"/>
    </location>
    <ligand>
        <name>Zn(2+)</name>
        <dbReference type="ChEBI" id="CHEBI:29105"/>
    </ligand>
</feature>
<keyword evidence="4 6" id="KW-0862">Zinc</keyword>
<dbReference type="InterPro" id="IPR012934">
    <property type="entry name" value="Znf_AD"/>
</dbReference>
<keyword evidence="1 6" id="KW-0479">Metal-binding</keyword>
<dbReference type="PROSITE" id="PS50157">
    <property type="entry name" value="ZINC_FINGER_C2H2_2"/>
    <property type="match status" value="7"/>
</dbReference>
<evidence type="ECO:0000259" key="8">
    <source>
        <dbReference type="PROSITE" id="PS50157"/>
    </source>
</evidence>
<proteinExistence type="predicted"/>
<feature type="region of interest" description="Disordered" evidence="7">
    <location>
        <begin position="136"/>
        <end position="176"/>
    </location>
</feature>
<dbReference type="PROSITE" id="PS00028">
    <property type="entry name" value="ZINC_FINGER_C2H2_1"/>
    <property type="match status" value="6"/>
</dbReference>
<dbReference type="InterPro" id="IPR036236">
    <property type="entry name" value="Znf_C2H2_sf"/>
</dbReference>
<dbReference type="STRING" id="69004.A0A182QTW8"/>
<dbReference type="InterPro" id="IPR039970">
    <property type="entry name" value="TF_Grauzone"/>
</dbReference>
<evidence type="ECO:0000313" key="11">
    <source>
        <dbReference type="Proteomes" id="UP000075886"/>
    </source>
</evidence>
<evidence type="ECO:0000256" key="6">
    <source>
        <dbReference type="PROSITE-ProRule" id="PRU01263"/>
    </source>
</evidence>
<dbReference type="PANTHER" id="PTHR23225:SF2">
    <property type="entry name" value="AT09679P-RELATED"/>
    <property type="match status" value="1"/>
</dbReference>
<evidence type="ECO:0000256" key="3">
    <source>
        <dbReference type="ARBA" id="ARBA00022771"/>
    </source>
</evidence>
<dbReference type="Pfam" id="PF07776">
    <property type="entry name" value="zf-AD"/>
    <property type="match status" value="1"/>
</dbReference>
<accession>A0A182QTW8</accession>
<organism evidence="10 11">
    <name type="scientific">Anopheles farauti</name>
    <dbReference type="NCBI Taxonomy" id="69004"/>
    <lineage>
        <taxon>Eukaryota</taxon>
        <taxon>Metazoa</taxon>
        <taxon>Ecdysozoa</taxon>
        <taxon>Arthropoda</taxon>
        <taxon>Hexapoda</taxon>
        <taxon>Insecta</taxon>
        <taxon>Pterygota</taxon>
        <taxon>Neoptera</taxon>
        <taxon>Endopterygota</taxon>
        <taxon>Diptera</taxon>
        <taxon>Nematocera</taxon>
        <taxon>Culicoidea</taxon>
        <taxon>Culicidae</taxon>
        <taxon>Anophelinae</taxon>
        <taxon>Anopheles</taxon>
    </lineage>
</organism>
<feature type="domain" description="C2H2-type" evidence="8">
    <location>
        <begin position="278"/>
        <end position="300"/>
    </location>
</feature>
<dbReference type="PROSITE" id="PS51915">
    <property type="entry name" value="ZAD"/>
    <property type="match status" value="1"/>
</dbReference>
<feature type="domain" description="C2H2-type" evidence="8">
    <location>
        <begin position="451"/>
        <end position="479"/>
    </location>
</feature>
<dbReference type="SUPFAM" id="SSF57667">
    <property type="entry name" value="beta-beta-alpha zinc fingers"/>
    <property type="match status" value="3"/>
</dbReference>
<dbReference type="Pfam" id="PF13912">
    <property type="entry name" value="zf-C2H2_6"/>
    <property type="match status" value="1"/>
</dbReference>
<dbReference type="Gene3D" id="3.40.1800.20">
    <property type="match status" value="1"/>
</dbReference>
<dbReference type="SMART" id="SM00868">
    <property type="entry name" value="zf-AD"/>
    <property type="match status" value="1"/>
</dbReference>
<feature type="domain" description="C2H2-type" evidence="8">
    <location>
        <begin position="364"/>
        <end position="387"/>
    </location>
</feature>
<feature type="domain" description="C2H2-type" evidence="8">
    <location>
        <begin position="246"/>
        <end position="274"/>
    </location>
</feature>
<dbReference type="VEuPathDB" id="VectorBase:AFAF016774"/>
<dbReference type="GO" id="GO:0005634">
    <property type="term" value="C:nucleus"/>
    <property type="evidence" value="ECO:0007669"/>
    <property type="project" value="InterPro"/>
</dbReference>
<evidence type="ECO:0000313" key="10">
    <source>
        <dbReference type="EnsemblMetazoa" id="AFAF016774-PA"/>
    </source>
</evidence>
<reference evidence="10" key="2">
    <citation type="submission" date="2020-05" db="UniProtKB">
        <authorList>
            <consortium name="EnsemblMetazoa"/>
        </authorList>
    </citation>
    <scope>IDENTIFICATION</scope>
    <source>
        <strain evidence="10">FAR1</strain>
    </source>
</reference>
<evidence type="ECO:0000256" key="2">
    <source>
        <dbReference type="ARBA" id="ARBA00022737"/>
    </source>
</evidence>
<dbReference type="SMART" id="SM00355">
    <property type="entry name" value="ZnF_C2H2"/>
    <property type="match status" value="10"/>
</dbReference>
<dbReference type="Pfam" id="PF00096">
    <property type="entry name" value="zf-C2H2"/>
    <property type="match status" value="4"/>
</dbReference>
<feature type="domain" description="C2H2-type" evidence="8">
    <location>
        <begin position="422"/>
        <end position="446"/>
    </location>
</feature>
<protein>
    <recommendedName>
        <fullName evidence="12">Transcription factor grauzone</fullName>
    </recommendedName>
</protein>
<evidence type="ECO:0000256" key="1">
    <source>
        <dbReference type="ARBA" id="ARBA00022723"/>
    </source>
</evidence>
<dbReference type="Gene3D" id="3.30.160.60">
    <property type="entry name" value="Classic Zinc Finger"/>
    <property type="match status" value="4"/>
</dbReference>
<feature type="domain" description="C2H2-type" evidence="8">
    <location>
        <begin position="332"/>
        <end position="360"/>
    </location>
</feature>
<feature type="domain" description="C2H2-type" evidence="8">
    <location>
        <begin position="394"/>
        <end position="422"/>
    </location>
</feature>
<dbReference type="AlphaFoldDB" id="A0A182QTW8"/>
<keyword evidence="2" id="KW-0677">Repeat</keyword>